<evidence type="ECO:0000259" key="6">
    <source>
        <dbReference type="Pfam" id="PF21082"/>
    </source>
</evidence>
<feature type="domain" description="Mechanosensitive ion channel MscS" evidence="5">
    <location>
        <begin position="343"/>
        <end position="411"/>
    </location>
</feature>
<reference evidence="7" key="1">
    <citation type="journal article" date="2015" name="Nature">
        <title>Complex archaea that bridge the gap between prokaryotes and eukaryotes.</title>
        <authorList>
            <person name="Spang A."/>
            <person name="Saw J.H."/>
            <person name="Jorgensen S.L."/>
            <person name="Zaremba-Niedzwiedzka K."/>
            <person name="Martijn J."/>
            <person name="Lind A.E."/>
            <person name="van Eijk R."/>
            <person name="Schleper C."/>
            <person name="Guy L."/>
            <person name="Ettema T.J."/>
        </authorList>
    </citation>
    <scope>NUCLEOTIDE SEQUENCE</scope>
</reference>
<gene>
    <name evidence="7" type="ORF">LCGC14_1874460</name>
</gene>
<dbReference type="Pfam" id="PF21082">
    <property type="entry name" value="MS_channel_3rd"/>
    <property type="match status" value="1"/>
</dbReference>
<evidence type="ECO:0000256" key="4">
    <source>
        <dbReference type="SAM" id="Phobius"/>
    </source>
</evidence>
<dbReference type="Gene3D" id="3.30.70.100">
    <property type="match status" value="1"/>
</dbReference>
<accession>A0A0F9II23</accession>
<dbReference type="SUPFAM" id="SSF50182">
    <property type="entry name" value="Sm-like ribonucleoproteins"/>
    <property type="match status" value="1"/>
</dbReference>
<dbReference type="Gene3D" id="1.10.287.1260">
    <property type="match status" value="1"/>
</dbReference>
<dbReference type="GO" id="GO:0055085">
    <property type="term" value="P:transmembrane transport"/>
    <property type="evidence" value="ECO:0007669"/>
    <property type="project" value="InterPro"/>
</dbReference>
<dbReference type="InterPro" id="IPR049278">
    <property type="entry name" value="MS_channel_C"/>
</dbReference>
<dbReference type="PANTHER" id="PTHR30566:SF5">
    <property type="entry name" value="MECHANOSENSITIVE ION CHANNEL PROTEIN 1, MITOCHONDRIAL-RELATED"/>
    <property type="match status" value="1"/>
</dbReference>
<proteinExistence type="inferred from homology"/>
<feature type="domain" description="Mechanosensitive ion channel MscS C-terminal" evidence="6">
    <location>
        <begin position="483"/>
        <end position="534"/>
    </location>
</feature>
<dbReference type="InterPro" id="IPR011066">
    <property type="entry name" value="MscS_channel_C_sf"/>
</dbReference>
<dbReference type="AlphaFoldDB" id="A0A0F9II23"/>
<comment type="similarity">
    <text evidence="2">Belongs to the MscS (TC 1.A.23) family.</text>
</comment>
<protein>
    <submittedName>
        <fullName evidence="7">Uncharacterized protein</fullName>
    </submittedName>
</protein>
<evidence type="ECO:0000313" key="7">
    <source>
        <dbReference type="EMBL" id="KKL93460.1"/>
    </source>
</evidence>
<feature type="transmembrane region" description="Helical" evidence="4">
    <location>
        <begin position="322"/>
        <end position="340"/>
    </location>
</feature>
<feature type="transmembrane region" description="Helical" evidence="4">
    <location>
        <begin position="67"/>
        <end position="88"/>
    </location>
</feature>
<dbReference type="PANTHER" id="PTHR30566">
    <property type="entry name" value="YNAI-RELATED MECHANOSENSITIVE ION CHANNEL"/>
    <property type="match status" value="1"/>
</dbReference>
<sequence>MAEEEVGNISVGEFESIPQLLASSEAVQIAFAVLIIGLIIIGIVYHKFSHWVLSQKFNYSRPDVSRFARKAILPLFAIVLVSSTNAYIQTTGLFEGEDVFVEDELNPAERFAKILDTINILVIGWTVSQLIPITLLKREKSNLEQTDYENWNEMHGFPDDEGDLFQKCFKWIPPKTTPYDMKDEEFKKLIKTKEGLQFLEKYRTSRGLSVGGYEKLVDDPFEEWKKSEREKYEKYFENCVTGNNQTGNKLRPGVVPEQIYPIDVWREQKRLGNYEPMIPSARPPGYSKKKQEGVPKSAKQVLPIGIFVGTAIGIISWWGVDLIVLATATGGISLGVGLALKETMENYFAYIMIRKDKVVKVGDRVNLPSGYNGLIYKITPRVTYVRHGLNESLAIIPTKLIVSAEIINFTKEFKLVPASIDVGVSYLNDPRQVEAVLIKIGKRAMNEVKDGVGHHLARQKRCPYLDEHKESCGCDKELNVDVGDGPTVRFNNFSDSSLAFGLRVFVRDYGSQFRMKSDMRAIMYEEFKKYDIRIPWPIRTVYQGDEKREAEEIGKFDKKRDQLVKEYARKEAEGAVEED</sequence>
<keyword evidence="4" id="KW-1133">Transmembrane helix</keyword>
<evidence type="ECO:0000259" key="5">
    <source>
        <dbReference type="Pfam" id="PF00924"/>
    </source>
</evidence>
<dbReference type="Pfam" id="PF00924">
    <property type="entry name" value="MS_channel_2nd"/>
    <property type="match status" value="1"/>
</dbReference>
<feature type="transmembrane region" description="Helical" evidence="4">
    <location>
        <begin position="26"/>
        <end position="46"/>
    </location>
</feature>
<dbReference type="InterPro" id="IPR010920">
    <property type="entry name" value="LSM_dom_sf"/>
</dbReference>
<evidence type="ECO:0000256" key="2">
    <source>
        <dbReference type="ARBA" id="ARBA00008017"/>
    </source>
</evidence>
<feature type="transmembrane region" description="Helical" evidence="4">
    <location>
        <begin position="298"/>
        <end position="316"/>
    </location>
</feature>
<keyword evidence="3" id="KW-1003">Cell membrane</keyword>
<comment type="subcellular location">
    <subcellularLocation>
        <location evidence="1">Cell membrane</location>
        <topology evidence="1">Multi-pass membrane protein</topology>
    </subcellularLocation>
</comment>
<keyword evidence="4" id="KW-0472">Membrane</keyword>
<feature type="transmembrane region" description="Helical" evidence="4">
    <location>
        <begin position="117"/>
        <end position="136"/>
    </location>
</feature>
<dbReference type="InterPro" id="IPR006685">
    <property type="entry name" value="MscS_channel_2nd"/>
</dbReference>
<dbReference type="GO" id="GO:0005886">
    <property type="term" value="C:plasma membrane"/>
    <property type="evidence" value="ECO:0007669"/>
    <property type="project" value="UniProtKB-SubCell"/>
</dbReference>
<comment type="caution">
    <text evidence="7">The sequence shown here is derived from an EMBL/GenBank/DDBJ whole genome shotgun (WGS) entry which is preliminary data.</text>
</comment>
<dbReference type="SUPFAM" id="SSF82689">
    <property type="entry name" value="Mechanosensitive channel protein MscS (YggB), C-terminal domain"/>
    <property type="match status" value="1"/>
</dbReference>
<evidence type="ECO:0000256" key="3">
    <source>
        <dbReference type="ARBA" id="ARBA00022475"/>
    </source>
</evidence>
<evidence type="ECO:0000256" key="1">
    <source>
        <dbReference type="ARBA" id="ARBA00004651"/>
    </source>
</evidence>
<dbReference type="EMBL" id="LAZR01019181">
    <property type="protein sequence ID" value="KKL93460.1"/>
    <property type="molecule type" value="Genomic_DNA"/>
</dbReference>
<keyword evidence="4" id="KW-0812">Transmembrane</keyword>
<name>A0A0F9II23_9ZZZZ</name>
<organism evidence="7">
    <name type="scientific">marine sediment metagenome</name>
    <dbReference type="NCBI Taxonomy" id="412755"/>
    <lineage>
        <taxon>unclassified sequences</taxon>
        <taxon>metagenomes</taxon>
        <taxon>ecological metagenomes</taxon>
    </lineage>
</organism>